<name>A0A316U9Q8_9BASI</name>
<organism evidence="13 14">
    <name type="scientific">Pseudomicrostroma glucosiphilum</name>
    <dbReference type="NCBI Taxonomy" id="1684307"/>
    <lineage>
        <taxon>Eukaryota</taxon>
        <taxon>Fungi</taxon>
        <taxon>Dikarya</taxon>
        <taxon>Basidiomycota</taxon>
        <taxon>Ustilaginomycotina</taxon>
        <taxon>Exobasidiomycetes</taxon>
        <taxon>Microstromatales</taxon>
        <taxon>Microstromatales incertae sedis</taxon>
        <taxon>Pseudomicrostroma</taxon>
    </lineage>
</organism>
<keyword evidence="7" id="KW-0539">Nucleus</keyword>
<evidence type="ECO:0000256" key="6">
    <source>
        <dbReference type="ARBA" id="ARBA00023187"/>
    </source>
</evidence>
<dbReference type="STRING" id="1684307.A0A316U9Q8"/>
<dbReference type="InterPro" id="IPR009057">
    <property type="entry name" value="Homeodomain-like_sf"/>
</dbReference>
<dbReference type="PANTHER" id="PTHR45885:SF1">
    <property type="entry name" value="CELL DIVISION CYCLE 5-LIKE PROTEIN"/>
    <property type="match status" value="1"/>
</dbReference>
<dbReference type="InterPro" id="IPR047242">
    <property type="entry name" value="CDC5L/Cef1"/>
</dbReference>
<dbReference type="Pfam" id="PF11831">
    <property type="entry name" value="Myb_Cef"/>
    <property type="match status" value="1"/>
</dbReference>
<evidence type="ECO:0000256" key="9">
    <source>
        <dbReference type="ARBA" id="ARBA00069095"/>
    </source>
</evidence>
<evidence type="ECO:0000256" key="1">
    <source>
        <dbReference type="ARBA" id="ARBA00010506"/>
    </source>
</evidence>
<dbReference type="GO" id="GO:0000398">
    <property type="term" value="P:mRNA splicing, via spliceosome"/>
    <property type="evidence" value="ECO:0007669"/>
    <property type="project" value="InterPro"/>
</dbReference>
<keyword evidence="4" id="KW-0677">Repeat</keyword>
<evidence type="ECO:0000259" key="11">
    <source>
        <dbReference type="PROSITE" id="PS50090"/>
    </source>
</evidence>
<feature type="compositionally biased region" description="Basic and acidic residues" evidence="10">
    <location>
        <begin position="277"/>
        <end position="310"/>
    </location>
</feature>
<feature type="compositionally biased region" description="Polar residues" evidence="10">
    <location>
        <begin position="442"/>
        <end position="452"/>
    </location>
</feature>
<keyword evidence="2" id="KW-0507">mRNA processing</keyword>
<dbReference type="Gene3D" id="1.10.10.60">
    <property type="entry name" value="Homeodomain-like"/>
    <property type="match status" value="2"/>
</dbReference>
<feature type="domain" description="HTH myb-type" evidence="12">
    <location>
        <begin position="3"/>
        <end position="58"/>
    </location>
</feature>
<accession>A0A316U9Q8</accession>
<dbReference type="InterPro" id="IPR001005">
    <property type="entry name" value="SANT/Myb"/>
</dbReference>
<feature type="region of interest" description="Disordered" evidence="10">
    <location>
        <begin position="408"/>
        <end position="475"/>
    </location>
</feature>
<evidence type="ECO:0000256" key="4">
    <source>
        <dbReference type="ARBA" id="ARBA00022737"/>
    </source>
</evidence>
<protein>
    <recommendedName>
        <fullName evidence="8">Pre-mRNA-splicing factor CEF1</fullName>
    </recommendedName>
    <alternativeName>
        <fullName evidence="9">Pre-mRNA-splicing factor cef1</fullName>
    </alternativeName>
</protein>
<dbReference type="SUPFAM" id="SSF46689">
    <property type="entry name" value="Homeodomain-like"/>
    <property type="match status" value="1"/>
</dbReference>
<dbReference type="InterPro" id="IPR021786">
    <property type="entry name" value="Cdc5p/Cef1_C"/>
</dbReference>
<dbReference type="GeneID" id="37013871"/>
<evidence type="ECO:0000256" key="10">
    <source>
        <dbReference type="SAM" id="MobiDB-lite"/>
    </source>
</evidence>
<keyword evidence="5" id="KW-0238">DNA-binding</keyword>
<dbReference type="PROSITE" id="PS51294">
    <property type="entry name" value="HTH_MYB"/>
    <property type="match status" value="2"/>
</dbReference>
<keyword evidence="3" id="KW-0747">Spliceosome</keyword>
<dbReference type="InterPro" id="IPR047240">
    <property type="entry name" value="SANT_CDC5L_II"/>
</dbReference>
<dbReference type="GO" id="GO:0005681">
    <property type="term" value="C:spliceosomal complex"/>
    <property type="evidence" value="ECO:0007669"/>
    <property type="project" value="UniProtKB-KW"/>
</dbReference>
<evidence type="ECO:0000256" key="5">
    <source>
        <dbReference type="ARBA" id="ARBA00023125"/>
    </source>
</evidence>
<feature type="region of interest" description="Disordered" evidence="10">
    <location>
        <begin position="834"/>
        <end position="875"/>
    </location>
</feature>
<dbReference type="CDD" id="cd00167">
    <property type="entry name" value="SANT"/>
    <property type="match status" value="1"/>
</dbReference>
<feature type="region of interest" description="Disordered" evidence="10">
    <location>
        <begin position="241"/>
        <end position="310"/>
    </location>
</feature>
<dbReference type="EMBL" id="KZ819324">
    <property type="protein sequence ID" value="PWN21946.1"/>
    <property type="molecule type" value="Genomic_DNA"/>
</dbReference>
<proteinExistence type="inferred from homology"/>
<dbReference type="RefSeq" id="XP_025349106.1">
    <property type="nucleotide sequence ID" value="XM_025492137.1"/>
</dbReference>
<keyword evidence="14" id="KW-1185">Reference proteome</keyword>
<dbReference type="CDD" id="cd11659">
    <property type="entry name" value="SANT_CDC5_II"/>
    <property type="match status" value="1"/>
</dbReference>
<keyword evidence="6" id="KW-0508">mRNA splicing</keyword>
<feature type="compositionally biased region" description="Basic and acidic residues" evidence="10">
    <location>
        <begin position="834"/>
        <end position="850"/>
    </location>
</feature>
<evidence type="ECO:0000256" key="8">
    <source>
        <dbReference type="ARBA" id="ARBA00034837"/>
    </source>
</evidence>
<dbReference type="GO" id="GO:0003677">
    <property type="term" value="F:DNA binding"/>
    <property type="evidence" value="ECO:0007669"/>
    <property type="project" value="UniProtKB-KW"/>
</dbReference>
<dbReference type="InterPro" id="IPR017930">
    <property type="entry name" value="Myb_dom"/>
</dbReference>
<feature type="domain" description="Myb-like" evidence="11">
    <location>
        <begin position="3"/>
        <end position="54"/>
    </location>
</feature>
<dbReference type="FunFam" id="1.10.10.60:FF:000021">
    <property type="entry name" value="CDC5 cell division cycle 5-like"/>
    <property type="match status" value="1"/>
</dbReference>
<gene>
    <name evidence="13" type="ORF">BCV69DRAFT_281849</name>
</gene>
<sequence length="875" mass="96648">MVRVQIKGGVWKNTEDEILKAAISKYGMNQWARISSLLVRKTPKQCKARWYEWLDPAIKKTEWSKEEDEKLLHLAKLMPTQWRTIAPIVGRTATQCLERYQRLLDEAEEQDREAGGEAGPSKLGLTGVAGPEAAPSAEDVRRLRPGEIDPDPESKPARPDPIDMDEDEKEMLSEARARLANTQGKKAKRKARERALEEARRLAILQKRRELKAAGVVMRGPKAKKGEVDYNADIPFEKQPVKGFYDTSDETSKSYQAPIGQKMGHMERKRKPGEEDEAKKKKNKDEKSKVDPFSENSEQVRKLKEAEQISKRRKLMLPEAQVGERELEEIVKLGQAGESARELVAGGESTEGLLGNYDALERAKMARTPRTAPEDDAVMREARNLRNMTASQTPLLGDANIPMEEGLRSAGAAPRSSVAQTPNPLLTPAHHGGRAGAGPSETPMSSRGSMVSATPRGVGGPNGLPMRTPVRDNLGLYDDDASSMLDATPFDEKRARMSAKSELLASLRSLPQPSNNFEFVLDEEEDEEEDDDGNYEAMISISEDTADRDARMAQEREEAQRKALARRSRVVKMDLPRPPNVDAQALLASLKISDASPAEKLVLREMVQLMKHDSIVHPIAGSKAVGGLRSDLPLLSDDAMDAAREEVRAELARTVGFPGAKDEVLKRMIGARLQPDEDGEGGEEGTQLDEALKAGRKQVAWSADKAAWVARSDLSPTQYKRGQSALLDLAKEQMTEAAMAASKEEKRLAKLLGGYQARSSTLAASIRDRAEQLSAAGVEVAAFERLSGGESLAGQERAAKLEEEVRTLQRREEIGQNRYKELDDLRRGLKERVEALKEERDMREAEKLNEEALGQMDDEDEEEEVGPAAPNGVAA</sequence>
<dbReference type="GO" id="GO:0000974">
    <property type="term" value="C:Prp19 complex"/>
    <property type="evidence" value="ECO:0007669"/>
    <property type="project" value="InterPro"/>
</dbReference>
<evidence type="ECO:0000256" key="7">
    <source>
        <dbReference type="ARBA" id="ARBA00023242"/>
    </source>
</evidence>
<dbReference type="AlphaFoldDB" id="A0A316U9Q8"/>
<feature type="domain" description="HTH myb-type" evidence="12">
    <location>
        <begin position="59"/>
        <end position="108"/>
    </location>
</feature>
<dbReference type="PANTHER" id="PTHR45885">
    <property type="entry name" value="CELL DIVISION CYCLE 5-LIKE PROTEIN"/>
    <property type="match status" value="1"/>
</dbReference>
<evidence type="ECO:0000256" key="3">
    <source>
        <dbReference type="ARBA" id="ARBA00022728"/>
    </source>
</evidence>
<dbReference type="PROSITE" id="PS50090">
    <property type="entry name" value="MYB_LIKE"/>
    <property type="match status" value="2"/>
</dbReference>
<evidence type="ECO:0000313" key="13">
    <source>
        <dbReference type="EMBL" id="PWN21946.1"/>
    </source>
</evidence>
<feature type="compositionally biased region" description="Acidic residues" evidence="10">
    <location>
        <begin position="856"/>
        <end position="865"/>
    </location>
</feature>
<feature type="domain" description="Myb-like" evidence="11">
    <location>
        <begin position="55"/>
        <end position="104"/>
    </location>
</feature>
<dbReference type="Pfam" id="PF13921">
    <property type="entry name" value="Myb_DNA-bind_6"/>
    <property type="match status" value="1"/>
</dbReference>
<feature type="region of interest" description="Disordered" evidence="10">
    <location>
        <begin position="107"/>
        <end position="196"/>
    </location>
</feature>
<dbReference type="OrthoDB" id="1410009at2759"/>
<evidence type="ECO:0000259" key="12">
    <source>
        <dbReference type="PROSITE" id="PS51294"/>
    </source>
</evidence>
<dbReference type="Proteomes" id="UP000245942">
    <property type="component" value="Unassembled WGS sequence"/>
</dbReference>
<evidence type="ECO:0000313" key="14">
    <source>
        <dbReference type="Proteomes" id="UP000245942"/>
    </source>
</evidence>
<feature type="compositionally biased region" description="Basic and acidic residues" evidence="10">
    <location>
        <begin position="138"/>
        <end position="161"/>
    </location>
</feature>
<reference evidence="13 14" key="1">
    <citation type="journal article" date="2018" name="Mol. Biol. Evol.">
        <title>Broad Genomic Sampling Reveals a Smut Pathogenic Ancestry of the Fungal Clade Ustilaginomycotina.</title>
        <authorList>
            <person name="Kijpornyongpan T."/>
            <person name="Mondo S.J."/>
            <person name="Barry K."/>
            <person name="Sandor L."/>
            <person name="Lee J."/>
            <person name="Lipzen A."/>
            <person name="Pangilinan J."/>
            <person name="LaButti K."/>
            <person name="Hainaut M."/>
            <person name="Henrissat B."/>
            <person name="Grigoriev I.V."/>
            <person name="Spatafora J.W."/>
            <person name="Aime M.C."/>
        </authorList>
    </citation>
    <scope>NUCLEOTIDE SEQUENCE [LARGE SCALE GENOMIC DNA]</scope>
    <source>
        <strain evidence="13 14">MCA 4718</strain>
    </source>
</reference>
<comment type="similarity">
    <text evidence="1">Belongs to the CEF1 family.</text>
</comment>
<dbReference type="SMART" id="SM00717">
    <property type="entry name" value="SANT"/>
    <property type="match status" value="2"/>
</dbReference>
<evidence type="ECO:0000256" key="2">
    <source>
        <dbReference type="ARBA" id="ARBA00022664"/>
    </source>
</evidence>